<accession>A0ABN8R3D7</accession>
<name>A0ABN8R3D7_9CNID</name>
<evidence type="ECO:0000313" key="1">
    <source>
        <dbReference type="EMBL" id="CAH3171964.1"/>
    </source>
</evidence>
<evidence type="ECO:0000313" key="2">
    <source>
        <dbReference type="Proteomes" id="UP001159427"/>
    </source>
</evidence>
<comment type="caution">
    <text evidence="1">The sequence shown here is derived from an EMBL/GenBank/DDBJ whole genome shotgun (WGS) entry which is preliminary data.</text>
</comment>
<sequence length="259" mass="29156">MEQTMMEDVNTSSAAWKVTKNNASTISLKATWKPTFEWNGDNVVLKGVSREDVYARDAGNAVIPLSSVGIHVEFAEKLGLLVKDASNQYQLGPNLDYVLPTVTYTTSTPPVRSNRWFQWLGEHFVGIIPRDLLGGTEIFKVKLEDGQSYLYLSRFVDWHFKNLNALFNTHVGGIKQTVMVYCDVVESTIVGAQKHSLLRKVELERKGEGRATIEPLHREWIKVRNQHIERVEVSLATPHGSLLVLPPGKTLITLGFRQV</sequence>
<dbReference type="Proteomes" id="UP001159427">
    <property type="component" value="Unassembled WGS sequence"/>
</dbReference>
<gene>
    <name evidence="1" type="ORF">PEVE_00008160</name>
</gene>
<proteinExistence type="predicted"/>
<reference evidence="1 2" key="1">
    <citation type="submission" date="2022-05" db="EMBL/GenBank/DDBJ databases">
        <authorList>
            <consortium name="Genoscope - CEA"/>
            <person name="William W."/>
        </authorList>
    </citation>
    <scope>NUCLEOTIDE SEQUENCE [LARGE SCALE GENOMIC DNA]</scope>
</reference>
<organism evidence="1 2">
    <name type="scientific">Porites evermanni</name>
    <dbReference type="NCBI Taxonomy" id="104178"/>
    <lineage>
        <taxon>Eukaryota</taxon>
        <taxon>Metazoa</taxon>
        <taxon>Cnidaria</taxon>
        <taxon>Anthozoa</taxon>
        <taxon>Hexacorallia</taxon>
        <taxon>Scleractinia</taxon>
        <taxon>Fungiina</taxon>
        <taxon>Poritidae</taxon>
        <taxon>Porites</taxon>
    </lineage>
</organism>
<keyword evidence="2" id="KW-1185">Reference proteome</keyword>
<protein>
    <submittedName>
        <fullName evidence="1">Uncharacterized protein</fullName>
    </submittedName>
</protein>
<dbReference type="EMBL" id="CALNXI010001554">
    <property type="protein sequence ID" value="CAH3171964.1"/>
    <property type="molecule type" value="Genomic_DNA"/>
</dbReference>